<feature type="signal peptide" evidence="4">
    <location>
        <begin position="1"/>
        <end position="22"/>
    </location>
</feature>
<keyword evidence="3" id="KW-0472">Membrane</keyword>
<dbReference type="eggNOG" id="KOG3656">
    <property type="taxonomic scope" value="Eukaryota"/>
</dbReference>
<evidence type="ECO:0000313" key="5">
    <source>
        <dbReference type="EMBL" id="ELW65260.1"/>
    </source>
</evidence>
<dbReference type="Proteomes" id="UP000011518">
    <property type="component" value="Unassembled WGS sequence"/>
</dbReference>
<evidence type="ECO:0000313" key="6">
    <source>
        <dbReference type="Proteomes" id="UP000011518"/>
    </source>
</evidence>
<organism evidence="5 6">
    <name type="scientific">Tupaia chinensis</name>
    <name type="common">Chinese tree shrew</name>
    <name type="synonym">Tupaia belangeri chinensis</name>
    <dbReference type="NCBI Taxonomy" id="246437"/>
    <lineage>
        <taxon>Eukaryota</taxon>
        <taxon>Metazoa</taxon>
        <taxon>Chordata</taxon>
        <taxon>Craniata</taxon>
        <taxon>Vertebrata</taxon>
        <taxon>Euteleostomi</taxon>
        <taxon>Mammalia</taxon>
        <taxon>Eutheria</taxon>
        <taxon>Euarchontoglires</taxon>
        <taxon>Scandentia</taxon>
        <taxon>Tupaiidae</taxon>
        <taxon>Tupaia</taxon>
    </lineage>
</organism>
<dbReference type="EMBL" id="KB320698">
    <property type="protein sequence ID" value="ELW65260.1"/>
    <property type="molecule type" value="Genomic_DNA"/>
</dbReference>
<keyword evidence="6" id="KW-1185">Reference proteome</keyword>
<name>L9KQM4_TUPCH</name>
<reference evidence="6" key="2">
    <citation type="journal article" date="2013" name="Nat. Commun.">
        <title>Genome of the Chinese tree shrew.</title>
        <authorList>
            <person name="Fan Y."/>
            <person name="Huang Z.Y."/>
            <person name="Cao C.C."/>
            <person name="Chen C.S."/>
            <person name="Chen Y.X."/>
            <person name="Fan D.D."/>
            <person name="He J."/>
            <person name="Hou H.L."/>
            <person name="Hu L."/>
            <person name="Hu X.T."/>
            <person name="Jiang X.T."/>
            <person name="Lai R."/>
            <person name="Lang Y.S."/>
            <person name="Liang B."/>
            <person name="Liao S.G."/>
            <person name="Mu D."/>
            <person name="Ma Y.Y."/>
            <person name="Niu Y.Y."/>
            <person name="Sun X.Q."/>
            <person name="Xia J.Q."/>
            <person name="Xiao J."/>
            <person name="Xiong Z.Q."/>
            <person name="Xu L."/>
            <person name="Yang L."/>
            <person name="Zhang Y."/>
            <person name="Zhao W."/>
            <person name="Zhao X.D."/>
            <person name="Zheng Y.T."/>
            <person name="Zhou J.M."/>
            <person name="Zhu Y.B."/>
            <person name="Zhang G.J."/>
            <person name="Wang J."/>
            <person name="Yao Y.G."/>
        </authorList>
    </citation>
    <scope>NUCLEOTIDE SEQUENCE [LARGE SCALE GENOMIC DNA]</scope>
</reference>
<evidence type="ECO:0000256" key="1">
    <source>
        <dbReference type="ARBA" id="ARBA00004370"/>
    </source>
</evidence>
<dbReference type="GO" id="GO:0004888">
    <property type="term" value="F:transmembrane signaling receptor activity"/>
    <property type="evidence" value="ECO:0007669"/>
    <property type="project" value="TreeGrafter"/>
</dbReference>
<keyword evidence="2" id="KW-0812">Transmembrane</keyword>
<dbReference type="SUPFAM" id="SSF48726">
    <property type="entry name" value="Immunoglobulin"/>
    <property type="match status" value="1"/>
</dbReference>
<gene>
    <name evidence="5" type="ORF">TREES_T100005384</name>
</gene>
<dbReference type="STRING" id="246437.L9KQM4"/>
<dbReference type="InterPro" id="IPR013783">
    <property type="entry name" value="Ig-like_fold"/>
</dbReference>
<dbReference type="PANTHER" id="PTHR11860:SF4">
    <property type="entry name" value="TRANSMEMBRANE DOMAIN-CONTAINING PROTEIN TMIGD3"/>
    <property type="match status" value="1"/>
</dbReference>
<dbReference type="InParanoid" id="L9KQM4"/>
<dbReference type="InterPro" id="IPR036179">
    <property type="entry name" value="Ig-like_dom_sf"/>
</dbReference>
<evidence type="ECO:0000256" key="4">
    <source>
        <dbReference type="SAM" id="SignalP"/>
    </source>
</evidence>
<evidence type="ECO:0000256" key="2">
    <source>
        <dbReference type="ARBA" id="ARBA00022692"/>
    </source>
</evidence>
<dbReference type="PANTHER" id="PTHR11860">
    <property type="entry name" value="POLYMERIC-IMMUNOGLOBULIN RECEPTOR"/>
    <property type="match status" value="1"/>
</dbReference>
<feature type="chain" id="PRO_5004000063" evidence="4">
    <location>
        <begin position="23"/>
        <end position="222"/>
    </location>
</feature>
<dbReference type="InterPro" id="IPR050671">
    <property type="entry name" value="CD300_family_receptors"/>
</dbReference>
<sequence length="222" mass="25858">MEFFILLLLALFSDLLMLGTRGLPYLIVAFFSNNAEEMKQITIGSLDIDMSFNHGLPFFDHGTHFAMDAMVMDEKVKEGFVLDSASAICKYDAYYKDHPKYWCRGYFRDYCNIIAFTPNSTERVTMRDTGNQLIVTMSCLTKEDTGWYWCGIQRDFARDHMDFTELIVTDKRGDFTDNFWSGKGNKNRSCRTSKVVHKADRSRFGNHLYHQSFVQKEEKSEE</sequence>
<reference evidence="6" key="1">
    <citation type="submission" date="2012-07" db="EMBL/GenBank/DDBJ databases">
        <title>Genome of the Chinese tree shrew, a rising model animal genetically related to primates.</title>
        <authorList>
            <person name="Zhang G."/>
            <person name="Fan Y."/>
            <person name="Yao Y."/>
            <person name="Huang Z."/>
        </authorList>
    </citation>
    <scope>NUCLEOTIDE SEQUENCE [LARGE SCALE GENOMIC DNA]</scope>
</reference>
<dbReference type="FunCoup" id="L9KQM4">
    <property type="interactions" value="297"/>
</dbReference>
<evidence type="ECO:0000256" key="3">
    <source>
        <dbReference type="ARBA" id="ARBA00023136"/>
    </source>
</evidence>
<accession>L9KQM4</accession>
<proteinExistence type="predicted"/>
<dbReference type="Gene3D" id="2.60.40.10">
    <property type="entry name" value="Immunoglobulins"/>
    <property type="match status" value="1"/>
</dbReference>
<protein>
    <submittedName>
        <fullName evidence="5">CMRF35-like molecule 5</fullName>
    </submittedName>
</protein>
<dbReference type="AlphaFoldDB" id="L9KQM4"/>
<dbReference type="GO" id="GO:0005886">
    <property type="term" value="C:plasma membrane"/>
    <property type="evidence" value="ECO:0007669"/>
    <property type="project" value="TreeGrafter"/>
</dbReference>
<comment type="subcellular location">
    <subcellularLocation>
        <location evidence="1">Membrane</location>
    </subcellularLocation>
</comment>
<keyword evidence="4" id="KW-0732">Signal</keyword>